<keyword evidence="3" id="KW-1185">Reference proteome</keyword>
<keyword evidence="1" id="KW-0472">Membrane</keyword>
<reference evidence="3" key="2">
    <citation type="submission" date="2009-11" db="EMBL/GenBank/DDBJ databases">
        <title>The Genome Sequence of Allomyces macrogynus strain ATCC 38327.</title>
        <authorList>
            <consortium name="The Broad Institute Genome Sequencing Platform"/>
            <person name="Russ C."/>
            <person name="Cuomo C."/>
            <person name="Shea T."/>
            <person name="Young S.K."/>
            <person name="Zeng Q."/>
            <person name="Koehrsen M."/>
            <person name="Haas B."/>
            <person name="Borodovsky M."/>
            <person name="Guigo R."/>
            <person name="Alvarado L."/>
            <person name="Berlin A."/>
            <person name="Borenstein D."/>
            <person name="Chen Z."/>
            <person name="Engels R."/>
            <person name="Freedman E."/>
            <person name="Gellesch M."/>
            <person name="Goldberg J."/>
            <person name="Griggs A."/>
            <person name="Gujja S."/>
            <person name="Heiman D."/>
            <person name="Hepburn T."/>
            <person name="Howarth C."/>
            <person name="Jen D."/>
            <person name="Larson L."/>
            <person name="Lewis B."/>
            <person name="Mehta T."/>
            <person name="Park D."/>
            <person name="Pearson M."/>
            <person name="Roberts A."/>
            <person name="Saif S."/>
            <person name="Shenoy N."/>
            <person name="Sisk P."/>
            <person name="Stolte C."/>
            <person name="Sykes S."/>
            <person name="Walk T."/>
            <person name="White J."/>
            <person name="Yandava C."/>
            <person name="Burger G."/>
            <person name="Gray M.W."/>
            <person name="Holland P.W.H."/>
            <person name="King N."/>
            <person name="Lang F.B.F."/>
            <person name="Roger A.J."/>
            <person name="Ruiz-Trillo I."/>
            <person name="Lander E."/>
            <person name="Nusbaum C."/>
        </authorList>
    </citation>
    <scope>NUCLEOTIDE SEQUENCE [LARGE SCALE GENOMIC DNA]</scope>
    <source>
        <strain evidence="3">ATCC 38327</strain>
    </source>
</reference>
<dbReference type="OrthoDB" id="5565083at2759"/>
<keyword evidence="1" id="KW-1133">Transmembrane helix</keyword>
<evidence type="ECO:0000256" key="1">
    <source>
        <dbReference type="SAM" id="Phobius"/>
    </source>
</evidence>
<dbReference type="AlphaFoldDB" id="A0A0L0T3W4"/>
<organism evidence="2 3">
    <name type="scientific">Allomyces macrogynus (strain ATCC 38327)</name>
    <name type="common">Allomyces javanicus var. macrogynus</name>
    <dbReference type="NCBI Taxonomy" id="578462"/>
    <lineage>
        <taxon>Eukaryota</taxon>
        <taxon>Fungi</taxon>
        <taxon>Fungi incertae sedis</taxon>
        <taxon>Blastocladiomycota</taxon>
        <taxon>Blastocladiomycetes</taxon>
        <taxon>Blastocladiales</taxon>
        <taxon>Blastocladiaceae</taxon>
        <taxon>Allomyces</taxon>
    </lineage>
</organism>
<reference evidence="2 3" key="1">
    <citation type="submission" date="2009-11" db="EMBL/GenBank/DDBJ databases">
        <title>Annotation of Allomyces macrogynus ATCC 38327.</title>
        <authorList>
            <consortium name="The Broad Institute Genome Sequencing Platform"/>
            <person name="Russ C."/>
            <person name="Cuomo C."/>
            <person name="Burger G."/>
            <person name="Gray M.W."/>
            <person name="Holland P.W.H."/>
            <person name="King N."/>
            <person name="Lang F.B.F."/>
            <person name="Roger A.J."/>
            <person name="Ruiz-Trillo I."/>
            <person name="Young S.K."/>
            <person name="Zeng Q."/>
            <person name="Gargeya S."/>
            <person name="Fitzgerald M."/>
            <person name="Haas B."/>
            <person name="Abouelleil A."/>
            <person name="Alvarado L."/>
            <person name="Arachchi H.M."/>
            <person name="Berlin A."/>
            <person name="Chapman S.B."/>
            <person name="Gearin G."/>
            <person name="Goldberg J."/>
            <person name="Griggs A."/>
            <person name="Gujja S."/>
            <person name="Hansen M."/>
            <person name="Heiman D."/>
            <person name="Howarth C."/>
            <person name="Larimer J."/>
            <person name="Lui A."/>
            <person name="MacDonald P.J.P."/>
            <person name="McCowen C."/>
            <person name="Montmayeur A."/>
            <person name="Murphy C."/>
            <person name="Neiman D."/>
            <person name="Pearson M."/>
            <person name="Priest M."/>
            <person name="Roberts A."/>
            <person name="Saif S."/>
            <person name="Shea T."/>
            <person name="Sisk P."/>
            <person name="Stolte C."/>
            <person name="Sykes S."/>
            <person name="Wortman J."/>
            <person name="Nusbaum C."/>
            <person name="Birren B."/>
        </authorList>
    </citation>
    <scope>NUCLEOTIDE SEQUENCE [LARGE SCALE GENOMIC DNA]</scope>
    <source>
        <strain evidence="2 3">ATCC 38327</strain>
    </source>
</reference>
<feature type="transmembrane region" description="Helical" evidence="1">
    <location>
        <begin position="105"/>
        <end position="123"/>
    </location>
</feature>
<keyword evidence="1" id="KW-0812">Transmembrane</keyword>
<dbReference type="Proteomes" id="UP000054350">
    <property type="component" value="Unassembled WGS sequence"/>
</dbReference>
<name>A0A0L0T3W4_ALLM3</name>
<feature type="transmembrane region" description="Helical" evidence="1">
    <location>
        <begin position="129"/>
        <end position="146"/>
    </location>
</feature>
<feature type="transmembrane region" description="Helical" evidence="1">
    <location>
        <begin position="20"/>
        <end position="40"/>
    </location>
</feature>
<evidence type="ECO:0000313" key="3">
    <source>
        <dbReference type="Proteomes" id="UP000054350"/>
    </source>
</evidence>
<proteinExistence type="predicted"/>
<dbReference type="VEuPathDB" id="FungiDB:AMAG_13765"/>
<protein>
    <submittedName>
        <fullName evidence="2">Uncharacterized protein</fullName>
    </submittedName>
</protein>
<accession>A0A0L0T3W4</accession>
<sequence>MATVKRRTFCGCMDLRRGVLLLLGLNLVVNLVVFILYLLASLGVARSADGAPSTNGSFNDSVAAAGGNSKLTVKAIVFVLTVIFGVSFLWSVFGFVAAKKRWPRAFKIFTAITALFLIAHIVLGVSSGSVRWTSLIWGILQLYFIYEFWQYSKTMAVEATERGGYVGA</sequence>
<evidence type="ECO:0000313" key="2">
    <source>
        <dbReference type="EMBL" id="KNE69400.1"/>
    </source>
</evidence>
<dbReference type="EMBL" id="GG745360">
    <property type="protein sequence ID" value="KNE69400.1"/>
    <property type="molecule type" value="Genomic_DNA"/>
</dbReference>
<gene>
    <name evidence="2" type="ORF">AMAG_13765</name>
</gene>
<feature type="transmembrane region" description="Helical" evidence="1">
    <location>
        <begin position="75"/>
        <end position="98"/>
    </location>
</feature>